<dbReference type="Gene3D" id="3.50.50.60">
    <property type="entry name" value="FAD/NAD(P)-binding domain"/>
    <property type="match status" value="1"/>
</dbReference>
<dbReference type="GO" id="GO:0008767">
    <property type="term" value="F:UDP-galactopyranose mutase activity"/>
    <property type="evidence" value="ECO:0007669"/>
    <property type="project" value="TreeGrafter"/>
</dbReference>
<sequence>MGETAIIIGAGPAGLTAAYELLTRSGITPVILEKSGDIGGISKTVNYKGNRMDMGPHRFFSKSDRVMNWWLDMFPLDTSTGGAATISYQNKKRDIQSKPGAAQPREKDKVMLVIPRLTRIYFLRRFFAYPIQLSIDTLKTLGPVRTVKIVFSYLYARFFPRKPEKSLEDFITNKFGKQLYLLFFKDYTEKVWGIPCNEISAEWGAQRIKGVSLSKAISHAIKTMVKKPQGDLGQKGTETSLIEQFLYPKLGAGQLWEHVADAVQAMGGTIIRHQDVKEIVTYNNKVTGISTVNTLTGETNHYSGEYFISTMPVQELIAGIAAAPEEIKHIAAGLQYRDFVNVGVLLKRLSAKDKKTGVYKEITLDDSWVYIQEREVKLGRLQVYNNWGPGMVKDPNTTWLGLEYFCNKTDAFWAQTDEQIKKIAIDELISIELIHPNDVLDITVQRMEKTYPAYFGTYEQFDQVKDFLEHYPNLFLVGRNGMHKYNNTDHSMLTAMVAVDNILDGVKSKDNLWSINTEQEYHEEKKETEEPKVKVVHPNAHKPSLVK</sequence>
<dbReference type="SUPFAM" id="SSF51971">
    <property type="entry name" value="Nucleotide-binding domain"/>
    <property type="match status" value="1"/>
</dbReference>
<dbReference type="InterPro" id="IPR002937">
    <property type="entry name" value="Amino_oxidase"/>
</dbReference>
<dbReference type="RefSeq" id="WP_076378727.1">
    <property type="nucleotide sequence ID" value="NZ_AP017422.1"/>
</dbReference>
<dbReference type="PANTHER" id="PTHR21197:SF0">
    <property type="entry name" value="UDP-GALACTOPYRANOSE MUTASE"/>
    <property type="match status" value="1"/>
</dbReference>
<dbReference type="GO" id="GO:0005829">
    <property type="term" value="C:cytosol"/>
    <property type="evidence" value="ECO:0007669"/>
    <property type="project" value="TreeGrafter"/>
</dbReference>
<evidence type="ECO:0000313" key="3">
    <source>
        <dbReference type="EMBL" id="SIT04309.1"/>
    </source>
</evidence>
<dbReference type="EMBL" id="FTOR01000003">
    <property type="protein sequence ID" value="SIT04309.1"/>
    <property type="molecule type" value="Genomic_DNA"/>
</dbReference>
<gene>
    <name evidence="3" type="ORF">SAMN05421788_10395</name>
</gene>
<evidence type="ECO:0000259" key="2">
    <source>
        <dbReference type="Pfam" id="PF01593"/>
    </source>
</evidence>
<evidence type="ECO:0000313" key="4">
    <source>
        <dbReference type="Proteomes" id="UP000186917"/>
    </source>
</evidence>
<reference evidence="4" key="1">
    <citation type="submission" date="2017-01" db="EMBL/GenBank/DDBJ databases">
        <authorList>
            <person name="Varghese N."/>
            <person name="Submissions S."/>
        </authorList>
    </citation>
    <scope>NUCLEOTIDE SEQUENCE [LARGE SCALE GENOMIC DNA]</scope>
    <source>
        <strain evidence="4">DSM 21054</strain>
    </source>
</reference>
<proteinExistence type="predicted"/>
<dbReference type="OrthoDB" id="9769600at2"/>
<dbReference type="NCBIfam" id="NF005546">
    <property type="entry name" value="PRK07208.1-2"/>
    <property type="match status" value="1"/>
</dbReference>
<feature type="region of interest" description="Disordered" evidence="1">
    <location>
        <begin position="520"/>
        <end position="547"/>
    </location>
</feature>
<dbReference type="Proteomes" id="UP000186917">
    <property type="component" value="Unassembled WGS sequence"/>
</dbReference>
<dbReference type="STRING" id="477680.SAMN05421788_10395"/>
<dbReference type="Pfam" id="PF01593">
    <property type="entry name" value="Amino_oxidase"/>
    <property type="match status" value="1"/>
</dbReference>
<dbReference type="NCBIfam" id="NF005548">
    <property type="entry name" value="PRK07208.1-4"/>
    <property type="match status" value="1"/>
</dbReference>
<feature type="domain" description="Amine oxidase" evidence="2">
    <location>
        <begin position="13"/>
        <end position="431"/>
    </location>
</feature>
<accession>A0A173MJF6</accession>
<dbReference type="PANTHER" id="PTHR21197">
    <property type="entry name" value="UDP-GALACTOPYRANOSE MUTASE"/>
    <property type="match status" value="1"/>
</dbReference>
<dbReference type="GO" id="GO:0016491">
    <property type="term" value="F:oxidoreductase activity"/>
    <property type="evidence" value="ECO:0007669"/>
    <property type="project" value="InterPro"/>
</dbReference>
<feature type="compositionally biased region" description="Basic and acidic residues" evidence="1">
    <location>
        <begin position="520"/>
        <end position="533"/>
    </location>
</feature>
<keyword evidence="4" id="KW-1185">Reference proteome</keyword>
<dbReference type="KEGG" id="fln:FLA_3775"/>
<evidence type="ECO:0000256" key="1">
    <source>
        <dbReference type="SAM" id="MobiDB-lite"/>
    </source>
</evidence>
<dbReference type="InterPro" id="IPR036188">
    <property type="entry name" value="FAD/NAD-bd_sf"/>
</dbReference>
<organism evidence="3 4">
    <name type="scientific">Filimonas lacunae</name>
    <dbReference type="NCBI Taxonomy" id="477680"/>
    <lineage>
        <taxon>Bacteria</taxon>
        <taxon>Pseudomonadati</taxon>
        <taxon>Bacteroidota</taxon>
        <taxon>Chitinophagia</taxon>
        <taxon>Chitinophagales</taxon>
        <taxon>Chitinophagaceae</taxon>
        <taxon>Filimonas</taxon>
    </lineage>
</organism>
<name>A0A173MJF6_9BACT</name>
<dbReference type="AlphaFoldDB" id="A0A173MJF6"/>
<protein>
    <submittedName>
        <fullName evidence="3">Protoporphyrinogen oxidase</fullName>
    </submittedName>
</protein>
<dbReference type="GO" id="GO:0050660">
    <property type="term" value="F:flavin adenine dinucleotide binding"/>
    <property type="evidence" value="ECO:0007669"/>
    <property type="project" value="TreeGrafter"/>
</dbReference>